<comment type="function">
    <text evidence="5">Involved in transvection phenomena (= synapsis-dependent gene expression), where the synaptic pairing of chromosomes carrying genes with which zeste interacts influences the expression of these genes. Zeste binds to DNA and stimulates transcription from a nearby promoter.</text>
</comment>
<feature type="domain" description="Myb/SANT-like DNA-binding" evidence="6">
    <location>
        <begin position="7"/>
        <end position="79"/>
    </location>
</feature>
<dbReference type="AlphaFoldDB" id="A0A0L7K4A1"/>
<dbReference type="EMBL" id="JTDY01011427">
    <property type="protein sequence ID" value="KOB56417.1"/>
    <property type="molecule type" value="Genomic_DNA"/>
</dbReference>
<comment type="subunit">
    <text evidence="1">Self-associates forming complexes of several hundred monomers.</text>
</comment>
<proteinExistence type="predicted"/>
<dbReference type="InterPro" id="IPR028002">
    <property type="entry name" value="Myb_DNA-bind_5"/>
</dbReference>
<evidence type="ECO:0000256" key="5">
    <source>
        <dbReference type="ARBA" id="ARBA00025466"/>
    </source>
</evidence>
<name>A0A0L7K4A1_OPEBR</name>
<evidence type="ECO:0000256" key="1">
    <source>
        <dbReference type="ARBA" id="ARBA00011764"/>
    </source>
</evidence>
<keyword evidence="4" id="KW-0804">Transcription</keyword>
<comment type="caution">
    <text evidence="7">The sequence shown here is derived from an EMBL/GenBank/DDBJ whole genome shotgun (WGS) entry which is preliminary data.</text>
</comment>
<evidence type="ECO:0000259" key="6">
    <source>
        <dbReference type="Pfam" id="PF13873"/>
    </source>
</evidence>
<organism evidence="7 8">
    <name type="scientific">Operophtera brumata</name>
    <name type="common">Winter moth</name>
    <name type="synonym">Phalaena brumata</name>
    <dbReference type="NCBI Taxonomy" id="104452"/>
    <lineage>
        <taxon>Eukaryota</taxon>
        <taxon>Metazoa</taxon>
        <taxon>Ecdysozoa</taxon>
        <taxon>Arthropoda</taxon>
        <taxon>Hexapoda</taxon>
        <taxon>Insecta</taxon>
        <taxon>Pterygota</taxon>
        <taxon>Neoptera</taxon>
        <taxon>Endopterygota</taxon>
        <taxon>Lepidoptera</taxon>
        <taxon>Glossata</taxon>
        <taxon>Ditrysia</taxon>
        <taxon>Geometroidea</taxon>
        <taxon>Geometridae</taxon>
        <taxon>Larentiinae</taxon>
        <taxon>Operophtera</taxon>
    </lineage>
</organism>
<dbReference type="PANTHER" id="PTHR23098:SF16">
    <property type="entry name" value="REGULATORY PROTEIN ZESTE"/>
    <property type="match status" value="1"/>
</dbReference>
<keyword evidence="3" id="KW-0805">Transcription regulation</keyword>
<accession>A0A0L7K4A1</accession>
<reference evidence="7 8" key="1">
    <citation type="journal article" date="2015" name="Genome Biol. Evol.">
        <title>The genome of winter moth (Operophtera brumata) provides a genomic perspective on sexual dimorphism and phenology.</title>
        <authorList>
            <person name="Derks M.F."/>
            <person name="Smit S."/>
            <person name="Salis L."/>
            <person name="Schijlen E."/>
            <person name="Bossers A."/>
            <person name="Mateman C."/>
            <person name="Pijl A.S."/>
            <person name="de Ridder D."/>
            <person name="Groenen M.A."/>
            <person name="Visser M.E."/>
            <person name="Megens H.J."/>
        </authorList>
    </citation>
    <scope>NUCLEOTIDE SEQUENCE [LARGE SCALE GENOMIC DNA]</scope>
    <source>
        <strain evidence="7">WM2013NL</strain>
        <tissue evidence="7">Head and thorax</tissue>
    </source>
</reference>
<protein>
    <recommendedName>
        <fullName evidence="2">Regulatory protein zeste</fullName>
    </recommendedName>
</protein>
<dbReference type="PANTHER" id="PTHR23098">
    <property type="entry name" value="AGAP001331-PA-RELATED"/>
    <property type="match status" value="1"/>
</dbReference>
<evidence type="ECO:0000313" key="7">
    <source>
        <dbReference type="EMBL" id="KOB56417.1"/>
    </source>
</evidence>
<sequence length="131" mass="14428">MESRARASAEQFSTLLEFMDSHGHLAKPQPGAQGRLRADRLWQELADTLNSVGSGVRKTSDKWKKVWACWKSKTKKKALAIRRHASGTGGGPSCRLILTPLEARVVGVIGALAVEGHKIEEQGFEVIKPRR</sequence>
<evidence type="ECO:0000256" key="3">
    <source>
        <dbReference type="ARBA" id="ARBA00023015"/>
    </source>
</evidence>
<dbReference type="Pfam" id="PF13873">
    <property type="entry name" value="Myb_DNA-bind_5"/>
    <property type="match status" value="1"/>
</dbReference>
<evidence type="ECO:0000256" key="2">
    <source>
        <dbReference type="ARBA" id="ARBA00016807"/>
    </source>
</evidence>
<keyword evidence="8" id="KW-1185">Reference proteome</keyword>
<evidence type="ECO:0000256" key="4">
    <source>
        <dbReference type="ARBA" id="ARBA00023163"/>
    </source>
</evidence>
<gene>
    <name evidence="7" type="ORF">OBRU01_25830</name>
</gene>
<dbReference type="Proteomes" id="UP000037510">
    <property type="component" value="Unassembled WGS sequence"/>
</dbReference>
<dbReference type="GO" id="GO:0005634">
    <property type="term" value="C:nucleus"/>
    <property type="evidence" value="ECO:0007669"/>
    <property type="project" value="TreeGrafter"/>
</dbReference>
<evidence type="ECO:0000313" key="8">
    <source>
        <dbReference type="Proteomes" id="UP000037510"/>
    </source>
</evidence>